<keyword evidence="3" id="KW-0902">Two-component regulatory system</keyword>
<evidence type="ECO:0000313" key="9">
    <source>
        <dbReference type="Proteomes" id="UP001204144"/>
    </source>
</evidence>
<feature type="chain" id="PRO_5041919812" description="Histidine kinase domain-containing protein" evidence="6">
    <location>
        <begin position="19"/>
        <end position="656"/>
    </location>
</feature>
<feature type="signal peptide" evidence="6">
    <location>
        <begin position="1"/>
        <end position="18"/>
    </location>
</feature>
<dbReference type="InterPro" id="IPR005467">
    <property type="entry name" value="His_kinase_dom"/>
</dbReference>
<keyword evidence="9" id="KW-1185">Reference proteome</keyword>
<dbReference type="Proteomes" id="UP001204144">
    <property type="component" value="Unassembled WGS sequence"/>
</dbReference>
<organism evidence="8 9">
    <name type="scientific">Lacihabitans soyangensis</name>
    <dbReference type="NCBI Taxonomy" id="869394"/>
    <lineage>
        <taxon>Bacteria</taxon>
        <taxon>Pseudomonadati</taxon>
        <taxon>Bacteroidota</taxon>
        <taxon>Cytophagia</taxon>
        <taxon>Cytophagales</taxon>
        <taxon>Leadbetterellaceae</taxon>
        <taxon>Lacihabitans</taxon>
    </lineage>
</organism>
<evidence type="ECO:0000256" key="6">
    <source>
        <dbReference type="SAM" id="SignalP"/>
    </source>
</evidence>
<sequence length="656" mass="75599">MRKLLFVLFVLISSAAFAARPVMDSLANQVKIWTKRPASIHRDTMLVTAWSKYTYYSIYFHEKNTPQRLDSLESLTKKIKWKVGEGLLLINKSFHASYFQNDFSRGLELGLKAKDILDKTKNYEAIATVKVRIASIMLWNIQNIAISKNEFLNRGMKISEEIYALGQNINNHEIKCLGLIYRANFLNTSGKYNLALNDLKKAEQIIQENRVEYLTKNLVFGMLSTTYNVLLDRKNANHYSEITLNLAEKQQDYYSLLSIYRFKAEHEALRLNFTKSQEYLEKSYEYSKKFGVTKFISMAEGLLYGFYKFKNNKEKALEFLEKYKAHEDSLAIEKTQKIYADYDLATKQSRIHQLENQRLIDEKQSQEREISYLKIFKAKEDSIFAQKNEKIQSDYNLAIKESKIKALENENLMTQANKNQLIRNILILSLAAGLGFALYFFRNNKKLRAKNREIKAALLEGQTLERKRVAQELHDNLSAKISGIRWRLESIQPSFETEKQGQIYNSTINALAEVYTDVRLISHNLLPEELETKGLKTAIEKLVDELNSLGKTHFIYNASETLGRFESKIEYEIFSILLEVSNNILKHSQATEALVSLEKIHNNLVVKITDNGVGLPENSEKKGMGMPNLRSRVASLKGKIEFINKAGLSVEMAIPV</sequence>
<dbReference type="SUPFAM" id="SSF55874">
    <property type="entry name" value="ATPase domain of HSP90 chaperone/DNA topoisomerase II/histidine kinase"/>
    <property type="match status" value="1"/>
</dbReference>
<dbReference type="InterPro" id="IPR036890">
    <property type="entry name" value="HATPase_C_sf"/>
</dbReference>
<dbReference type="Gene3D" id="1.20.5.1930">
    <property type="match status" value="1"/>
</dbReference>
<name>A0AAE3H5M7_9BACT</name>
<feature type="domain" description="Histidine kinase" evidence="7">
    <location>
        <begin position="472"/>
        <end position="656"/>
    </location>
</feature>
<evidence type="ECO:0000256" key="1">
    <source>
        <dbReference type="ARBA" id="ARBA00022679"/>
    </source>
</evidence>
<dbReference type="InterPro" id="IPR050482">
    <property type="entry name" value="Sensor_HK_TwoCompSys"/>
</dbReference>
<dbReference type="GO" id="GO:0000155">
    <property type="term" value="F:phosphorelay sensor kinase activity"/>
    <property type="evidence" value="ECO:0007669"/>
    <property type="project" value="InterPro"/>
</dbReference>
<evidence type="ECO:0000259" key="7">
    <source>
        <dbReference type="PROSITE" id="PS50109"/>
    </source>
</evidence>
<keyword evidence="5" id="KW-0472">Membrane</keyword>
<dbReference type="InterPro" id="IPR003594">
    <property type="entry name" value="HATPase_dom"/>
</dbReference>
<keyword evidence="5" id="KW-0812">Transmembrane</keyword>
<dbReference type="RefSeq" id="WP_255038137.1">
    <property type="nucleotide sequence ID" value="NZ_RJUF01000173.1"/>
</dbReference>
<proteinExistence type="predicted"/>
<comment type="caution">
    <text evidence="8">The sequence shown here is derived from an EMBL/GenBank/DDBJ whole genome shotgun (WGS) entry which is preliminary data.</text>
</comment>
<dbReference type="PROSITE" id="PS50109">
    <property type="entry name" value="HIS_KIN"/>
    <property type="match status" value="1"/>
</dbReference>
<keyword evidence="4" id="KW-0175">Coiled coil</keyword>
<dbReference type="Pfam" id="PF07730">
    <property type="entry name" value="HisKA_3"/>
    <property type="match status" value="1"/>
</dbReference>
<dbReference type="AlphaFoldDB" id="A0AAE3H5M7"/>
<gene>
    <name evidence="8" type="ORF">EGI31_15995</name>
</gene>
<evidence type="ECO:0000256" key="3">
    <source>
        <dbReference type="ARBA" id="ARBA00023012"/>
    </source>
</evidence>
<dbReference type="GO" id="GO:0046983">
    <property type="term" value="F:protein dimerization activity"/>
    <property type="evidence" value="ECO:0007669"/>
    <property type="project" value="InterPro"/>
</dbReference>
<evidence type="ECO:0000256" key="2">
    <source>
        <dbReference type="ARBA" id="ARBA00022777"/>
    </source>
</evidence>
<feature type="coiled-coil region" evidence="4">
    <location>
        <begin position="397"/>
        <end position="467"/>
    </location>
</feature>
<protein>
    <recommendedName>
        <fullName evidence="7">Histidine kinase domain-containing protein</fullName>
    </recommendedName>
</protein>
<feature type="transmembrane region" description="Helical" evidence="5">
    <location>
        <begin position="421"/>
        <end position="441"/>
    </location>
</feature>
<dbReference type="GO" id="GO:0016020">
    <property type="term" value="C:membrane"/>
    <property type="evidence" value="ECO:0007669"/>
    <property type="project" value="InterPro"/>
</dbReference>
<dbReference type="PANTHER" id="PTHR24421">
    <property type="entry name" value="NITRATE/NITRITE SENSOR PROTEIN NARX-RELATED"/>
    <property type="match status" value="1"/>
</dbReference>
<dbReference type="InterPro" id="IPR011712">
    <property type="entry name" value="Sig_transdc_His_kin_sub3_dim/P"/>
</dbReference>
<dbReference type="CDD" id="cd16917">
    <property type="entry name" value="HATPase_UhpB-NarQ-NarX-like"/>
    <property type="match status" value="1"/>
</dbReference>
<keyword evidence="2" id="KW-0418">Kinase</keyword>
<keyword evidence="1" id="KW-0808">Transferase</keyword>
<keyword evidence="5" id="KW-1133">Transmembrane helix</keyword>
<evidence type="ECO:0000313" key="8">
    <source>
        <dbReference type="EMBL" id="MCP9764446.1"/>
    </source>
</evidence>
<keyword evidence="6" id="KW-0732">Signal</keyword>
<accession>A0AAE3H5M7</accession>
<dbReference type="Pfam" id="PF02518">
    <property type="entry name" value="HATPase_c"/>
    <property type="match status" value="1"/>
</dbReference>
<dbReference type="Gene3D" id="3.30.565.10">
    <property type="entry name" value="Histidine kinase-like ATPase, C-terminal domain"/>
    <property type="match status" value="1"/>
</dbReference>
<evidence type="ECO:0000256" key="5">
    <source>
        <dbReference type="SAM" id="Phobius"/>
    </source>
</evidence>
<dbReference type="EMBL" id="RJUF01000173">
    <property type="protein sequence ID" value="MCP9764446.1"/>
    <property type="molecule type" value="Genomic_DNA"/>
</dbReference>
<reference evidence="8 9" key="1">
    <citation type="submission" date="2018-11" db="EMBL/GenBank/DDBJ databases">
        <title>Novel bacteria species description.</title>
        <authorList>
            <person name="Han J.-H."/>
        </authorList>
    </citation>
    <scope>NUCLEOTIDE SEQUENCE [LARGE SCALE GENOMIC DNA]</scope>
    <source>
        <strain evidence="8 9">KCTC23259</strain>
    </source>
</reference>
<evidence type="ECO:0000256" key="4">
    <source>
        <dbReference type="SAM" id="Coils"/>
    </source>
</evidence>